<evidence type="ECO:0000256" key="2">
    <source>
        <dbReference type="ARBA" id="ARBA00022927"/>
    </source>
</evidence>
<gene>
    <name evidence="6" type="ORF">RFH988_LOCUS17709</name>
</gene>
<evidence type="ECO:0000256" key="3">
    <source>
        <dbReference type="ARBA" id="ARBA00046326"/>
    </source>
</evidence>
<dbReference type="PANTHER" id="PTHR14042">
    <property type="entry name" value="DOPEY-RELATED"/>
    <property type="match status" value="1"/>
</dbReference>
<keyword evidence="2" id="KW-0653">Protein transport</keyword>
<dbReference type="GO" id="GO:0005802">
    <property type="term" value="C:trans-Golgi network"/>
    <property type="evidence" value="ECO:0007669"/>
    <property type="project" value="TreeGrafter"/>
</dbReference>
<dbReference type="PANTHER" id="PTHR14042:SF24">
    <property type="entry name" value="PROTEIN DOPEY-1 HOMOLOG"/>
    <property type="match status" value="1"/>
</dbReference>
<dbReference type="Pfam" id="PF24598">
    <property type="entry name" value="DOP1_C"/>
    <property type="match status" value="1"/>
</dbReference>
<dbReference type="AlphaFoldDB" id="A0A814LSJ0"/>
<accession>A0A814LSJ0</accession>
<dbReference type="Proteomes" id="UP000663882">
    <property type="component" value="Unassembled WGS sequence"/>
</dbReference>
<dbReference type="InterPro" id="IPR007249">
    <property type="entry name" value="DOP1_N"/>
</dbReference>
<sequence>MSLMLNDEVALGNDVRYKSFIVAIEKVLKQFESSTEWADLITNLVKVKKTIENYSQFHSIPKRITLSKRLAQCLHPALPFGVHLKTLEVYETIFQIIDKYHLQRDIILYSYGLFSLLSDAALPVKPILLTLYETYFLPLGEALNPILTGFLIGLFSALEEGADYYNRIIILLDNLANRIDEFYFYTCIWSAINFVSIVRYSAITFILNHFDKRKNMSDQIYLIGLSIETMVSAVCTCLHDSGQPLVQRSILDFLLTCLPLHRKLLLKINMVKIINGTFYILLQRDMTLNRRIYTWFLGANQLSEDITNEQHQVNDLIDSSSYFVTHTQEILIESLRSLLELISMKPTLTIVKLDNDDNKPMTSIIDSHRSSTWTLTKLIRIKINTNDLSDARQSILNKLPLILSSLLFIWKTLSINQINSIWLAKNIKLIRDKIIEFISSLTKSNGVSFLRAIILCWGERKQQQQQQKPSIIQRDNVNEIQALIDILMNINNYTTNDIIYNMNKLLRNLSTTNNKKKQNYIVWCLQFLLAYLEQQKNVSIDCWSILAIMFKECLSPSMSSSVTFLIIRILSFYVKQSPFMVEKRDLKDLQDVTIKVLENCNTIVASSLEQTNWLRKNLQVRITQSEPNTQRITTDSFNELDRSLNNENTSLDFDDNSQSMNSSLIALTILAEHITKLLDIIYNLTDEKDRIIGPYLQNLVNNVMPYVRIHVSLNVPSYRSASILLLNISQYSYTKKTWKKEVFEHLFDIGFFQVDLLTLNLWKIIISNMITDEKPTSFRDVMNRINAVQTGLLFSKEQEYEQRVMLIKRFAFVIYSSEKDQCNRHLPDILECIADLLKLPQVPIVYTQIYLVFRALLIRISNKNFISFWPILIAELIQILLQLEQDLLFDIEGDI</sequence>
<dbReference type="OrthoDB" id="297643at2759"/>
<name>A0A814LSJ0_9BILA</name>
<keyword evidence="1" id="KW-0813">Transport</keyword>
<dbReference type="EMBL" id="CAJNOO010000959">
    <property type="protein sequence ID" value="CAF1069733.1"/>
    <property type="molecule type" value="Genomic_DNA"/>
</dbReference>
<dbReference type="GO" id="GO:0005768">
    <property type="term" value="C:endosome"/>
    <property type="evidence" value="ECO:0007669"/>
    <property type="project" value="TreeGrafter"/>
</dbReference>
<evidence type="ECO:0000313" key="6">
    <source>
        <dbReference type="EMBL" id="CAF1069733.1"/>
    </source>
</evidence>
<dbReference type="GO" id="GO:0006895">
    <property type="term" value="P:Golgi to endosome transport"/>
    <property type="evidence" value="ECO:0007669"/>
    <property type="project" value="InterPro"/>
</dbReference>
<evidence type="ECO:0000259" key="4">
    <source>
        <dbReference type="Pfam" id="PF04118"/>
    </source>
</evidence>
<dbReference type="InterPro" id="IPR056457">
    <property type="entry name" value="DOP1_C"/>
</dbReference>
<evidence type="ECO:0000256" key="1">
    <source>
        <dbReference type="ARBA" id="ARBA00022448"/>
    </source>
</evidence>
<feature type="domain" description="DOP1-like C-terminal" evidence="5">
    <location>
        <begin position="527"/>
        <end position="885"/>
    </location>
</feature>
<dbReference type="Pfam" id="PF04118">
    <property type="entry name" value="Dopey_N"/>
    <property type="match status" value="1"/>
</dbReference>
<comment type="caution">
    <text evidence="6">The sequence shown here is derived from an EMBL/GenBank/DDBJ whole genome shotgun (WGS) entry which is preliminary data.</text>
</comment>
<organism evidence="6 7">
    <name type="scientific">Rotaria sordida</name>
    <dbReference type="NCBI Taxonomy" id="392033"/>
    <lineage>
        <taxon>Eukaryota</taxon>
        <taxon>Metazoa</taxon>
        <taxon>Spiralia</taxon>
        <taxon>Gnathifera</taxon>
        <taxon>Rotifera</taxon>
        <taxon>Eurotatoria</taxon>
        <taxon>Bdelloidea</taxon>
        <taxon>Philodinida</taxon>
        <taxon>Philodinidae</taxon>
        <taxon>Rotaria</taxon>
    </lineage>
</organism>
<evidence type="ECO:0000313" key="7">
    <source>
        <dbReference type="Proteomes" id="UP000663882"/>
    </source>
</evidence>
<dbReference type="GO" id="GO:0015031">
    <property type="term" value="P:protein transport"/>
    <property type="evidence" value="ECO:0007669"/>
    <property type="project" value="UniProtKB-KW"/>
</dbReference>
<feature type="domain" description="DOP1 N-terminal" evidence="4">
    <location>
        <begin position="16"/>
        <end position="300"/>
    </location>
</feature>
<evidence type="ECO:0000259" key="5">
    <source>
        <dbReference type="Pfam" id="PF24598"/>
    </source>
</evidence>
<evidence type="ECO:0008006" key="8">
    <source>
        <dbReference type="Google" id="ProtNLM"/>
    </source>
</evidence>
<protein>
    <recommendedName>
        <fullName evidence="8">Dopey N-terminal domain-containing protein</fullName>
    </recommendedName>
</protein>
<dbReference type="InterPro" id="IPR040314">
    <property type="entry name" value="DOP1"/>
</dbReference>
<proteinExistence type="inferred from homology"/>
<feature type="non-terminal residue" evidence="6">
    <location>
        <position position="1"/>
    </location>
</feature>
<feature type="non-terminal residue" evidence="6">
    <location>
        <position position="895"/>
    </location>
</feature>
<comment type="similarity">
    <text evidence="3">Belongs to the DOP1 family.</text>
</comment>
<reference evidence="6" key="1">
    <citation type="submission" date="2021-02" db="EMBL/GenBank/DDBJ databases">
        <authorList>
            <person name="Nowell W R."/>
        </authorList>
    </citation>
    <scope>NUCLEOTIDE SEQUENCE</scope>
</reference>
<dbReference type="GO" id="GO:0005829">
    <property type="term" value="C:cytosol"/>
    <property type="evidence" value="ECO:0007669"/>
    <property type="project" value="GOC"/>
</dbReference>